<organism evidence="5">
    <name type="scientific">mine drainage metagenome</name>
    <dbReference type="NCBI Taxonomy" id="410659"/>
    <lineage>
        <taxon>unclassified sequences</taxon>
        <taxon>metagenomes</taxon>
        <taxon>ecological metagenomes</taxon>
    </lineage>
</organism>
<keyword evidence="3" id="KW-0812">Transmembrane</keyword>
<feature type="transmembrane region" description="Helical" evidence="3">
    <location>
        <begin position="12"/>
        <end position="38"/>
    </location>
</feature>
<dbReference type="SUPFAM" id="SSF69593">
    <property type="entry name" value="Glycerol-3-phosphate (1)-acyltransferase"/>
    <property type="match status" value="1"/>
</dbReference>
<keyword evidence="2 5" id="KW-0012">Acyltransferase</keyword>
<dbReference type="CDD" id="cd07989">
    <property type="entry name" value="LPLAT_AGPAT-like"/>
    <property type="match status" value="1"/>
</dbReference>
<keyword evidence="3" id="KW-0472">Membrane</keyword>
<dbReference type="EMBL" id="AUZY01001003">
    <property type="protein sequence ID" value="EQD76706.1"/>
    <property type="molecule type" value="Genomic_DNA"/>
</dbReference>
<evidence type="ECO:0000259" key="4">
    <source>
        <dbReference type="SMART" id="SM00563"/>
    </source>
</evidence>
<gene>
    <name evidence="5" type="ORF">B1B_01515</name>
</gene>
<evidence type="ECO:0000256" key="2">
    <source>
        <dbReference type="ARBA" id="ARBA00023315"/>
    </source>
</evidence>
<accession>T1BUQ7</accession>
<evidence type="ECO:0000313" key="5">
    <source>
        <dbReference type="EMBL" id="EQD76706.1"/>
    </source>
</evidence>
<dbReference type="GO" id="GO:0003841">
    <property type="term" value="F:1-acylglycerol-3-phosphate O-acyltransferase activity"/>
    <property type="evidence" value="ECO:0007669"/>
    <property type="project" value="TreeGrafter"/>
</dbReference>
<evidence type="ECO:0000256" key="1">
    <source>
        <dbReference type="ARBA" id="ARBA00022679"/>
    </source>
</evidence>
<dbReference type="Pfam" id="PF01553">
    <property type="entry name" value="Acyltransferase"/>
    <property type="match status" value="1"/>
</dbReference>
<proteinExistence type="predicted"/>
<protein>
    <submittedName>
        <fullName evidence="5">Phospholipid/glycerol acyltransferase</fullName>
    </submittedName>
</protein>
<reference evidence="5" key="1">
    <citation type="submission" date="2013-08" db="EMBL/GenBank/DDBJ databases">
        <authorList>
            <person name="Mendez C."/>
            <person name="Richter M."/>
            <person name="Ferrer M."/>
            <person name="Sanchez J."/>
        </authorList>
    </citation>
    <scope>NUCLEOTIDE SEQUENCE</scope>
</reference>
<dbReference type="GO" id="GO:0006654">
    <property type="term" value="P:phosphatidic acid biosynthetic process"/>
    <property type="evidence" value="ECO:0007669"/>
    <property type="project" value="TreeGrafter"/>
</dbReference>
<dbReference type="SMART" id="SM00563">
    <property type="entry name" value="PlsC"/>
    <property type="match status" value="1"/>
</dbReference>
<dbReference type="AlphaFoldDB" id="T1BUQ7"/>
<keyword evidence="3" id="KW-1133">Transmembrane helix</keyword>
<dbReference type="InterPro" id="IPR002123">
    <property type="entry name" value="Plipid/glycerol_acylTrfase"/>
</dbReference>
<dbReference type="PANTHER" id="PTHR10434">
    <property type="entry name" value="1-ACYL-SN-GLYCEROL-3-PHOSPHATE ACYLTRANSFERASE"/>
    <property type="match status" value="1"/>
</dbReference>
<name>T1BUQ7_9ZZZZ</name>
<evidence type="ECO:0000256" key="3">
    <source>
        <dbReference type="SAM" id="Phobius"/>
    </source>
</evidence>
<sequence length="249" mass="28154">MPSETIPKRVILILRSCTFTALMAISVVFFAGLVLATLGLPRLERWRFNIGDGCCRFELWLLEKICGLRYVLEGTAHLPRSGGILFWRHESAWETFLSFTLSARPTWVLKRELYWIPVIGWAIAALRPIAIDRGARRRAVNQILQKGPIQISQGRTLNFFPEGTRLAPCERRRYGLSGALLAKKLNCPVVPVAHNAGSFWRRRGWIKRPGVIQVRIGAPIDVNGRSPEAFNAAVQRWIEEALATMRVNA</sequence>
<reference evidence="5" key="2">
    <citation type="journal article" date="2014" name="ISME J.">
        <title>Microbial stratification in low pH oxic and suboxic macroscopic growths along an acid mine drainage.</title>
        <authorList>
            <person name="Mendez-Garcia C."/>
            <person name="Mesa V."/>
            <person name="Sprenger R.R."/>
            <person name="Richter M."/>
            <person name="Diez M.S."/>
            <person name="Solano J."/>
            <person name="Bargiela R."/>
            <person name="Golyshina O.V."/>
            <person name="Manteca A."/>
            <person name="Ramos J.L."/>
            <person name="Gallego J.R."/>
            <person name="Llorente I."/>
            <person name="Martins Dos Santos V.A."/>
            <person name="Jensen O.N."/>
            <person name="Pelaez A.I."/>
            <person name="Sanchez J."/>
            <person name="Ferrer M."/>
        </authorList>
    </citation>
    <scope>NUCLEOTIDE SEQUENCE</scope>
</reference>
<dbReference type="PANTHER" id="PTHR10434:SF40">
    <property type="entry name" value="1-ACYL-SN-GLYCEROL-3-PHOSPHATE ACYLTRANSFERASE"/>
    <property type="match status" value="1"/>
</dbReference>
<feature type="domain" description="Phospholipid/glycerol acyltransferase" evidence="4">
    <location>
        <begin position="83"/>
        <end position="197"/>
    </location>
</feature>
<keyword evidence="1 5" id="KW-0808">Transferase</keyword>
<comment type="caution">
    <text evidence="5">The sequence shown here is derived from an EMBL/GenBank/DDBJ whole genome shotgun (WGS) entry which is preliminary data.</text>
</comment>